<dbReference type="AlphaFoldDB" id="A0A1G2K8L9"/>
<dbReference type="Gene3D" id="3.40.50.300">
    <property type="entry name" value="P-loop containing nucleotide triphosphate hydrolases"/>
    <property type="match status" value="1"/>
</dbReference>
<evidence type="ECO:0000259" key="1">
    <source>
        <dbReference type="Pfam" id="PF00485"/>
    </source>
</evidence>
<accession>A0A1G2K8L9</accession>
<dbReference type="EMBL" id="MHQC01000005">
    <property type="protein sequence ID" value="OGZ95767.1"/>
    <property type="molecule type" value="Genomic_DNA"/>
</dbReference>
<dbReference type="SUPFAM" id="SSF52540">
    <property type="entry name" value="P-loop containing nucleoside triphosphate hydrolases"/>
    <property type="match status" value="1"/>
</dbReference>
<proteinExistence type="predicted"/>
<reference evidence="2 3" key="1">
    <citation type="journal article" date="2016" name="Nat. Commun.">
        <title>Thousands of microbial genomes shed light on interconnected biogeochemical processes in an aquifer system.</title>
        <authorList>
            <person name="Anantharaman K."/>
            <person name="Brown C.T."/>
            <person name="Hug L.A."/>
            <person name="Sharon I."/>
            <person name="Castelle C.J."/>
            <person name="Probst A.J."/>
            <person name="Thomas B.C."/>
            <person name="Singh A."/>
            <person name="Wilkins M.J."/>
            <person name="Karaoz U."/>
            <person name="Brodie E.L."/>
            <person name="Williams K.H."/>
            <person name="Hubbard S.S."/>
            <person name="Banfield J.F."/>
        </authorList>
    </citation>
    <scope>NUCLEOTIDE SEQUENCE [LARGE SCALE GENOMIC DNA]</scope>
</reference>
<evidence type="ECO:0000313" key="2">
    <source>
        <dbReference type="EMBL" id="OGZ95767.1"/>
    </source>
</evidence>
<dbReference type="GO" id="GO:0016301">
    <property type="term" value="F:kinase activity"/>
    <property type="evidence" value="ECO:0007669"/>
    <property type="project" value="InterPro"/>
</dbReference>
<sequence length="241" mass="27503">MDFQDIKFPATLEVTEQTIDISGISDSQKRHYFDFAAEISVFYALQKKPRALVGVCGAAGSGKSVLAEITKYVIRQMGAPFRFEHITLDAFHYTNSYLISHALKDFKGRSDTYDVEKFVDCLKKFKGGEAILFPAYSRKIHEPVESTISIQEEHVLLLVEGQWLLRATGGWGELRKLFDIMYYIDSDADKVRSGVIERHIAGGRNREDAIRQFEKNDLLNYIEITKDSVRADKTLPAYYNL</sequence>
<feature type="domain" description="Phosphoribulokinase/uridine kinase" evidence="1">
    <location>
        <begin position="53"/>
        <end position="227"/>
    </location>
</feature>
<gene>
    <name evidence="2" type="ORF">A2633_00540</name>
</gene>
<protein>
    <recommendedName>
        <fullName evidence="1">Phosphoribulokinase/uridine kinase domain-containing protein</fullName>
    </recommendedName>
</protein>
<dbReference type="InterPro" id="IPR027417">
    <property type="entry name" value="P-loop_NTPase"/>
</dbReference>
<dbReference type="GO" id="GO:0005524">
    <property type="term" value="F:ATP binding"/>
    <property type="evidence" value="ECO:0007669"/>
    <property type="project" value="InterPro"/>
</dbReference>
<evidence type="ECO:0000313" key="3">
    <source>
        <dbReference type="Proteomes" id="UP000177152"/>
    </source>
</evidence>
<dbReference type="Pfam" id="PF00485">
    <property type="entry name" value="PRK"/>
    <property type="match status" value="1"/>
</dbReference>
<comment type="caution">
    <text evidence="2">The sequence shown here is derived from an EMBL/GenBank/DDBJ whole genome shotgun (WGS) entry which is preliminary data.</text>
</comment>
<dbReference type="Proteomes" id="UP000177152">
    <property type="component" value="Unassembled WGS sequence"/>
</dbReference>
<dbReference type="PANTHER" id="PTHR10285">
    <property type="entry name" value="URIDINE KINASE"/>
    <property type="match status" value="1"/>
</dbReference>
<name>A0A1G2K8L9_9BACT</name>
<organism evidence="2 3">
    <name type="scientific">Candidatus Sungbacteria bacterium RIFCSPHIGHO2_01_FULL_47_32</name>
    <dbReference type="NCBI Taxonomy" id="1802264"/>
    <lineage>
        <taxon>Bacteria</taxon>
        <taxon>Candidatus Sungiibacteriota</taxon>
    </lineage>
</organism>
<dbReference type="InterPro" id="IPR006083">
    <property type="entry name" value="PRK/URK"/>
</dbReference>